<reference evidence="1 2" key="1">
    <citation type="submission" date="2019-02" db="EMBL/GenBank/DDBJ databases">
        <title>Deep-cultivation of Planctomycetes and their phenomic and genomic characterization uncovers novel biology.</title>
        <authorList>
            <person name="Wiegand S."/>
            <person name="Jogler M."/>
            <person name="Boedeker C."/>
            <person name="Pinto D."/>
            <person name="Vollmers J."/>
            <person name="Rivas-Marin E."/>
            <person name="Kohn T."/>
            <person name="Peeters S.H."/>
            <person name="Heuer A."/>
            <person name="Rast P."/>
            <person name="Oberbeckmann S."/>
            <person name="Bunk B."/>
            <person name="Jeske O."/>
            <person name="Meyerdierks A."/>
            <person name="Storesund J.E."/>
            <person name="Kallscheuer N."/>
            <person name="Luecker S."/>
            <person name="Lage O.M."/>
            <person name="Pohl T."/>
            <person name="Merkel B.J."/>
            <person name="Hornburger P."/>
            <person name="Mueller R.-W."/>
            <person name="Bruemmer F."/>
            <person name="Labrenz M."/>
            <person name="Spormann A.M."/>
            <person name="Op den Camp H."/>
            <person name="Overmann J."/>
            <person name="Amann R."/>
            <person name="Jetten M.S.M."/>
            <person name="Mascher T."/>
            <person name="Medema M.H."/>
            <person name="Devos D.P."/>
            <person name="Kaster A.-K."/>
            <person name="Ovreas L."/>
            <person name="Rohde M."/>
            <person name="Galperin M.Y."/>
            <person name="Jogler C."/>
        </authorList>
    </citation>
    <scope>NUCLEOTIDE SEQUENCE [LARGE SCALE GENOMIC DNA]</scope>
    <source>
        <strain evidence="1 2">K23_9</strain>
    </source>
</reference>
<organism evidence="1 2">
    <name type="scientific">Stieleria marina</name>
    <dbReference type="NCBI Taxonomy" id="1930275"/>
    <lineage>
        <taxon>Bacteria</taxon>
        <taxon>Pseudomonadati</taxon>
        <taxon>Planctomycetota</taxon>
        <taxon>Planctomycetia</taxon>
        <taxon>Pirellulales</taxon>
        <taxon>Pirellulaceae</taxon>
        <taxon>Stieleria</taxon>
    </lineage>
</organism>
<name>A0A517NUJ4_9BACT</name>
<keyword evidence="2" id="KW-1185">Reference proteome</keyword>
<dbReference type="EMBL" id="CP036526">
    <property type="protein sequence ID" value="QDT10799.1"/>
    <property type="molecule type" value="Genomic_DNA"/>
</dbReference>
<sequence>MLNSGVVVATRLLTGFNYKAAAEILADIREAVGDEAGKQLAHDCAKKIVKAHTTLNMLQSSLRKRGLLD</sequence>
<dbReference type="OrthoDB" id="9066681at2"/>
<dbReference type="AlphaFoldDB" id="A0A517NUJ4"/>
<proteinExistence type="predicted"/>
<accession>A0A517NUJ4</accession>
<dbReference type="RefSeq" id="WP_145418525.1">
    <property type="nucleotide sequence ID" value="NZ_CP036526.1"/>
</dbReference>
<gene>
    <name evidence="1" type="ORF">K239x_27900</name>
</gene>
<evidence type="ECO:0000313" key="1">
    <source>
        <dbReference type="EMBL" id="QDT10799.1"/>
    </source>
</evidence>
<protein>
    <submittedName>
        <fullName evidence="1">Uncharacterized protein</fullName>
    </submittedName>
</protein>
<dbReference type="Proteomes" id="UP000319817">
    <property type="component" value="Chromosome"/>
</dbReference>
<evidence type="ECO:0000313" key="2">
    <source>
        <dbReference type="Proteomes" id="UP000319817"/>
    </source>
</evidence>